<accession>A0A2P9DGT1</accession>
<feature type="compositionally biased region" description="Basic and acidic residues" evidence="7">
    <location>
        <begin position="778"/>
        <end position="800"/>
    </location>
</feature>
<keyword evidence="5" id="KW-0460">Magnesium</keyword>
<dbReference type="VEuPathDB" id="PlasmoDB:PRCDC_1126800"/>
<sequence length="1603" mass="188146">MDIENSKKHLSELQEERRRHKITLPDMLKRKVLIKEENNDTYEKNLETINDMCYSLNTSNDEKEYLKMNFPNIINNPIIKLYTDPYYTIHMSDKKMNTTDSINTSMDMSSYNCTTNSFVKEMVNMYKPHEKLNIGILFTGQQAPGGHNIICGVFDCLKKKNKKNTLYGFMNGFQGMLKYNFMELKNEYISMFRNSGGFDMIKSSDIQIIKEDQKKKCFKICRQLNLNGLIIIGDASGNKSAAILSEYFETVYKITNEKIKSEELKEKNKQEIKYKQDGEKYEQDEEKNKEEIKYKQNDEKNKEEIKYKQDGEKYKQDGEKYKQDGEKYKQDEEKNKEEIKYKQNDEKNKEEIKYKQNDEQNKEEKKCKQDDEQINVEDNNNICEILKNHIQEDKIYKPYNIIDNNKTCVSNENKINNNIPYDNIQSYNISYDNISTYDFTYDNISDISDEEINKKYPKKNKSFLKTSIVSAPTCVYNEMKNKYIECSLGFDTTIFSYCQYISYLITHIQTYLQGYHFIKVMGNNSSHIALECFLQTKVNIILVSEEIKKNNLTLDQIVQFIADVIQNRYKKYHKNYGIVIIPDGILKKITQFKKLVTSIIHIKTKFIENKINISKDLQNILSKHLIKEQQEFFKTLPDFFQIQLLEEICSQQFHYARLSTELLLTHLVKKKLEERQINNLEFHTHSYGKEVTCSLPTNFDCAYSYILGFSCVEMLQHRYNGYMCVIKKLKNLLLNVNDIEILGIPLCHIMKLKKKNKNVEQINIVEQVKYAEEKKKKIEEKDNPQEIKENGKINKTEKTTKKNKTEKKDKVTKKDKTSKKDKNNTTDRVKKSSSNIQNDNVNKKDDDALPSNDALTNELCEPTDSTNKQNKNDLVIRNDPFEEVFIKRTKVNLKDDTYFIKYKRYRYMYLYEDHYRVLTGIQYEHNFCIDYDDKSLKFRNKLNSTLSSNDYITIKPNNIFSKINFTISGLTKEYFNKKEHNEEKRSMTQNNILQNGAILQNNNTYKFNYCKHSSMLSEIEKMLTASAIKFNTILIRHNTRITYINNNFFNKLYTISFIHIPKIKDFYILQDNQFHLKQNYRNVTCPKNVGVVLLSHCTPGTNNILVGLHQRLSINNFKLIGFIKGLKGLLNNDICLINDNNLKTSINIGGFPLLGVHIQYEKKTNDDEILHIHDLIKENNISKIIKSCKNNNITNLVFIGDEKVITLMNILNDIFINKDVNIKIVSIPISLYNSFDKNLIECSIGYHSMVRHISDIISNVQSNCLNINRYYYFIKIHTNISSSLILSVQLQTHCNICYIGESVNNQLTSLHTVIENISLIIIERINRMKYYGVILFSSNLIYYINDFHELCKDVDENIKSVQEIDEIVKNDILPERFQKILKKESVDLLNLLTESMKDKLLRKEKRENEDIDSNFEVLLINEIKKYIQNLMEKSKQNKELYCYKKHMNTISSPINVKNIKVYSDIDYILHFQTLIKVIDREINCFFPTHFDNSLAFSHGLLAGIAVENDLLNYVTSIKHLNLNKQNWSSSLYPGIYFINNKDDKGHFNEYPSVAPVPISMKSSQMATMKHNANTWAYSDSYIFVGPVQYSVNPDNLGYSSYIF</sequence>
<dbReference type="GO" id="GO:0009749">
    <property type="term" value="P:response to glucose"/>
    <property type="evidence" value="ECO:0007669"/>
    <property type="project" value="TreeGrafter"/>
</dbReference>
<keyword evidence="2" id="KW-0808">Transferase</keyword>
<evidence type="ECO:0000256" key="6">
    <source>
        <dbReference type="ARBA" id="ARBA00023152"/>
    </source>
</evidence>
<proteinExistence type="predicted"/>
<dbReference type="Gene3D" id="3.40.50.460">
    <property type="entry name" value="Phosphofructokinase domain"/>
    <property type="match status" value="1"/>
</dbReference>
<name>A0A2P9DGT1_PLARE</name>
<dbReference type="PANTHER" id="PTHR43650:SF1">
    <property type="entry name" value="PYROPHOSPHATE--FRUCTOSE 6-PHOSPHATE 1-PHOSPHOTRANSFERASE SUBUNIT BETA 2"/>
    <property type="match status" value="1"/>
</dbReference>
<dbReference type="Proteomes" id="UP000240500">
    <property type="component" value="Chromosome 11"/>
</dbReference>
<evidence type="ECO:0000256" key="7">
    <source>
        <dbReference type="SAM" id="MobiDB-lite"/>
    </source>
</evidence>
<feature type="region of interest" description="Disordered" evidence="7">
    <location>
        <begin position="303"/>
        <end position="366"/>
    </location>
</feature>
<evidence type="ECO:0000256" key="2">
    <source>
        <dbReference type="ARBA" id="ARBA00022679"/>
    </source>
</evidence>
<feature type="compositionally biased region" description="Basic and acidic residues" evidence="7">
    <location>
        <begin position="806"/>
        <end position="830"/>
    </location>
</feature>
<feature type="domain" description="Phosphofructokinase" evidence="8">
    <location>
        <begin position="465"/>
        <end position="632"/>
    </location>
</feature>
<dbReference type="InterPro" id="IPR035966">
    <property type="entry name" value="PKF_sf"/>
</dbReference>
<keyword evidence="3" id="KW-0479">Metal-binding</keyword>
<evidence type="ECO:0000256" key="5">
    <source>
        <dbReference type="ARBA" id="ARBA00022842"/>
    </source>
</evidence>
<feature type="region of interest" description="Disordered" evidence="7">
    <location>
        <begin position="778"/>
        <end position="872"/>
    </location>
</feature>
<reference evidence="9 10" key="1">
    <citation type="submission" date="2016-09" db="EMBL/GenBank/DDBJ databases">
        <authorList>
            <consortium name="Pathogen Informatics"/>
        </authorList>
    </citation>
    <scope>NUCLEOTIDE SEQUENCE [LARGE SCALE GENOMIC DNA]</scope>
</reference>
<feature type="domain" description="Phosphofructokinase" evidence="8">
    <location>
        <begin position="133"/>
        <end position="247"/>
    </location>
</feature>
<dbReference type="FunFam" id="3.40.50.450:FF:000029">
    <property type="entry name" value="Diphosphate-fructose-6-phosphate 1-phosphotransferase"/>
    <property type="match status" value="1"/>
</dbReference>
<dbReference type="SUPFAM" id="SSF53784">
    <property type="entry name" value="Phosphofructokinase"/>
    <property type="match status" value="2"/>
</dbReference>
<feature type="domain" description="Phosphofructokinase" evidence="8">
    <location>
        <begin position="1089"/>
        <end position="1341"/>
    </location>
</feature>
<evidence type="ECO:0000256" key="1">
    <source>
        <dbReference type="ARBA" id="ARBA00022490"/>
    </source>
</evidence>
<dbReference type="InterPro" id="IPR000023">
    <property type="entry name" value="Phosphofructokinase_dom"/>
</dbReference>
<dbReference type="UniPathway" id="UPA00109">
    <property type="reaction ID" value="UER00182"/>
</dbReference>
<keyword evidence="1" id="KW-0963">Cytoplasm</keyword>
<dbReference type="OrthoDB" id="370357at2759"/>
<feature type="region of interest" description="Disordered" evidence="7">
    <location>
        <begin position="276"/>
        <end position="295"/>
    </location>
</feature>
<gene>
    <name evidence="9" type="ORF">PRG01_1125700</name>
</gene>
<keyword evidence="4 9" id="KW-0418">Kinase</keyword>
<dbReference type="GO" id="GO:0003872">
    <property type="term" value="F:6-phosphofructokinase activity"/>
    <property type="evidence" value="ECO:0007669"/>
    <property type="project" value="InterPro"/>
</dbReference>
<evidence type="ECO:0000256" key="4">
    <source>
        <dbReference type="ARBA" id="ARBA00022777"/>
    </source>
</evidence>
<evidence type="ECO:0000313" key="9">
    <source>
        <dbReference type="EMBL" id="SOV80214.1"/>
    </source>
</evidence>
<dbReference type="GO" id="GO:0005829">
    <property type="term" value="C:cytosol"/>
    <property type="evidence" value="ECO:0007669"/>
    <property type="project" value="TreeGrafter"/>
</dbReference>
<dbReference type="PANTHER" id="PTHR43650">
    <property type="entry name" value="PYROPHOSPHATE--FRUCTOSE 6-PHOSPHATE 1-PHOSPHOTRANSFERASE"/>
    <property type="match status" value="1"/>
</dbReference>
<evidence type="ECO:0000256" key="3">
    <source>
        <dbReference type="ARBA" id="ARBA00022723"/>
    </source>
</evidence>
<evidence type="ECO:0000313" key="10">
    <source>
        <dbReference type="Proteomes" id="UP000240500"/>
    </source>
</evidence>
<evidence type="ECO:0000259" key="8">
    <source>
        <dbReference type="Pfam" id="PF00365"/>
    </source>
</evidence>
<dbReference type="Gene3D" id="3.40.50.450">
    <property type="match status" value="3"/>
</dbReference>
<dbReference type="Pfam" id="PF00365">
    <property type="entry name" value="PFK"/>
    <property type="match status" value="3"/>
</dbReference>
<protein>
    <submittedName>
        <fullName evidence="9">6-phosphofructokinase</fullName>
    </submittedName>
</protein>
<organism evidence="9 10">
    <name type="scientific">Plasmodium reichenowi</name>
    <dbReference type="NCBI Taxonomy" id="5854"/>
    <lineage>
        <taxon>Eukaryota</taxon>
        <taxon>Sar</taxon>
        <taxon>Alveolata</taxon>
        <taxon>Apicomplexa</taxon>
        <taxon>Aconoidasida</taxon>
        <taxon>Haemosporida</taxon>
        <taxon>Plasmodiidae</taxon>
        <taxon>Plasmodium</taxon>
        <taxon>Plasmodium (Laverania)</taxon>
    </lineage>
</organism>
<dbReference type="FunFam" id="3.40.50.450:FF:000038">
    <property type="entry name" value="Diphosphate-fructose-6-phosphate 1-phosphotransferase"/>
    <property type="match status" value="1"/>
</dbReference>
<dbReference type="GO" id="GO:0046872">
    <property type="term" value="F:metal ion binding"/>
    <property type="evidence" value="ECO:0007669"/>
    <property type="project" value="UniProtKB-KW"/>
</dbReference>
<dbReference type="EMBL" id="LT969574">
    <property type="protein sequence ID" value="SOV80214.1"/>
    <property type="molecule type" value="Genomic_DNA"/>
</dbReference>
<dbReference type="VEuPathDB" id="PlasmoDB:PRG01_1125700"/>
<keyword evidence="6" id="KW-0324">Glycolysis</keyword>